<keyword evidence="10" id="KW-0865">Zymogen</keyword>
<sequence length="428" mass="49463">MNPIYVDHLPLKSEMINQLPMMNHQIEHCPLDSDTYISSLEKTYESMYNVGDSGDSSSEDNGDNHFFEGAEKRLVLYLTDENGDDADLRKISRSAWETMLDLVNCRVLNVISNENTIAYLLSESSMFIFKNCVMIKTCGSTTLLHCLEKLLELVKMAGFEMIEDLFYSHKNLLVPSLQIQPHHSFLKESEYLDKLFNGQSHLFGHVNSDRFYLYTLNNKYRETNGNEHFKFEIIMEELDEKVMSLFVRPQPNGIMNESITASDVTRKSGIDKLIPEMVIDDYFFTPCGYSMNGLFGPYYMTIHITPESDFSYVSLEMNVPQSDYPKFIRSVLNVFKPGKFMLNLTTPDLSVITARRPNKGLYIVDDHHQPKMDQSNDSIPFIDNVHGLMLYEDLMVATFTDYRRVDLQLSHYKHSDIIYARYVIEGIS</sequence>
<dbReference type="EMBL" id="JAPWDV010000004">
    <property type="protein sequence ID" value="KAJ6215584.1"/>
    <property type="molecule type" value="Genomic_DNA"/>
</dbReference>
<evidence type="ECO:0000256" key="13">
    <source>
        <dbReference type="ARBA" id="ARBA00023317"/>
    </source>
</evidence>
<dbReference type="InterPro" id="IPR016067">
    <property type="entry name" value="S-AdoMet_deCO2ase_core"/>
</dbReference>
<comment type="caution">
    <text evidence="15">The sequence shown here is derived from an EMBL/GenBank/DDBJ whole genome shotgun (WGS) entry which is preliminary data.</text>
</comment>
<evidence type="ECO:0000256" key="12">
    <source>
        <dbReference type="ARBA" id="ARBA00023270"/>
    </source>
</evidence>
<comment type="catalytic activity">
    <reaction evidence="14">
        <text>S-adenosyl-L-methionine + H(+) = S-adenosyl 3-(methylsulfanyl)propylamine + CO2</text>
        <dbReference type="Rhea" id="RHEA:15981"/>
        <dbReference type="ChEBI" id="CHEBI:15378"/>
        <dbReference type="ChEBI" id="CHEBI:16526"/>
        <dbReference type="ChEBI" id="CHEBI:57443"/>
        <dbReference type="ChEBI" id="CHEBI:59789"/>
        <dbReference type="EC" id="4.1.1.50"/>
    </reaction>
</comment>
<keyword evidence="7" id="KW-0068">Autocatalytic cleavage</keyword>
<comment type="cofactor">
    <cofactor evidence="1">
        <name>pyruvate</name>
        <dbReference type="ChEBI" id="CHEBI:15361"/>
    </cofactor>
</comment>
<keyword evidence="8" id="KW-0745">Spermidine biosynthesis</keyword>
<proteinExistence type="inferred from homology"/>
<dbReference type="AlphaFoldDB" id="A0A9Q0LYE1"/>
<dbReference type="GO" id="GO:0008295">
    <property type="term" value="P:spermidine biosynthetic process"/>
    <property type="evidence" value="ECO:0007669"/>
    <property type="project" value="UniProtKB-KW"/>
</dbReference>
<evidence type="ECO:0000313" key="15">
    <source>
        <dbReference type="EMBL" id="KAJ6215584.1"/>
    </source>
</evidence>
<dbReference type="PROSITE" id="PS01336">
    <property type="entry name" value="ADOMETDC"/>
    <property type="match status" value="1"/>
</dbReference>
<dbReference type="InterPro" id="IPR001985">
    <property type="entry name" value="S-AdoMet_decarboxylase_euk"/>
</dbReference>
<keyword evidence="13" id="KW-0670">Pyruvate</keyword>
<evidence type="ECO:0000256" key="14">
    <source>
        <dbReference type="ARBA" id="ARBA00048112"/>
    </source>
</evidence>
<dbReference type="Gene3D" id="3.60.90.10">
    <property type="entry name" value="S-adenosylmethionine decarboxylase"/>
    <property type="match status" value="1"/>
</dbReference>
<evidence type="ECO:0000256" key="7">
    <source>
        <dbReference type="ARBA" id="ARBA00022813"/>
    </source>
</evidence>
<evidence type="ECO:0000256" key="1">
    <source>
        <dbReference type="ARBA" id="ARBA00001928"/>
    </source>
</evidence>
<evidence type="ECO:0000256" key="4">
    <source>
        <dbReference type="ARBA" id="ARBA00012357"/>
    </source>
</evidence>
<comment type="pathway">
    <text evidence="2">Amine and polyamine biosynthesis; S-adenosylmethioninamine biosynthesis; S-adenosylmethioninamine from S-adenosyl-L-methionine: step 1/1.</text>
</comment>
<name>A0A9Q0LYE1_BLOTA</name>
<organism evidence="15 16">
    <name type="scientific">Blomia tropicalis</name>
    <name type="common">Mite</name>
    <dbReference type="NCBI Taxonomy" id="40697"/>
    <lineage>
        <taxon>Eukaryota</taxon>
        <taxon>Metazoa</taxon>
        <taxon>Ecdysozoa</taxon>
        <taxon>Arthropoda</taxon>
        <taxon>Chelicerata</taxon>
        <taxon>Arachnida</taxon>
        <taxon>Acari</taxon>
        <taxon>Acariformes</taxon>
        <taxon>Sarcoptiformes</taxon>
        <taxon>Astigmata</taxon>
        <taxon>Glycyphagoidea</taxon>
        <taxon>Echimyopodidae</taxon>
        <taxon>Blomia</taxon>
    </lineage>
</organism>
<dbReference type="NCBIfam" id="TIGR00535">
    <property type="entry name" value="SAM_DCase"/>
    <property type="match status" value="1"/>
</dbReference>
<dbReference type="SUPFAM" id="SSF56276">
    <property type="entry name" value="S-adenosylmethionine decarboxylase"/>
    <property type="match status" value="1"/>
</dbReference>
<keyword evidence="6" id="KW-0210">Decarboxylase</keyword>
<dbReference type="GO" id="GO:0005829">
    <property type="term" value="C:cytosol"/>
    <property type="evidence" value="ECO:0007669"/>
    <property type="project" value="TreeGrafter"/>
</dbReference>
<evidence type="ECO:0000256" key="3">
    <source>
        <dbReference type="ARBA" id="ARBA00008466"/>
    </source>
</evidence>
<evidence type="ECO:0000256" key="10">
    <source>
        <dbReference type="ARBA" id="ARBA00023145"/>
    </source>
</evidence>
<keyword evidence="5" id="KW-0949">S-adenosyl-L-methionine</keyword>
<gene>
    <name evidence="15" type="ORF">RDWZM_010084</name>
</gene>
<evidence type="ECO:0000256" key="8">
    <source>
        <dbReference type="ARBA" id="ARBA00023066"/>
    </source>
</evidence>
<dbReference type="GO" id="GO:0006597">
    <property type="term" value="P:spermine biosynthetic process"/>
    <property type="evidence" value="ECO:0007669"/>
    <property type="project" value="InterPro"/>
</dbReference>
<protein>
    <recommendedName>
        <fullName evidence="4">adenosylmethionine decarboxylase</fullName>
        <ecNumber evidence="4">4.1.1.50</ecNumber>
    </recommendedName>
</protein>
<dbReference type="InterPro" id="IPR018166">
    <property type="entry name" value="S-AdoMet_deCO2ase_CS"/>
</dbReference>
<evidence type="ECO:0000256" key="6">
    <source>
        <dbReference type="ARBA" id="ARBA00022793"/>
    </source>
</evidence>
<keyword evidence="12" id="KW-0704">Schiff base</keyword>
<dbReference type="EC" id="4.1.1.50" evidence="4"/>
<keyword evidence="11" id="KW-0456">Lyase</keyword>
<evidence type="ECO:0000256" key="2">
    <source>
        <dbReference type="ARBA" id="ARBA00004911"/>
    </source>
</evidence>
<comment type="similarity">
    <text evidence="3">Belongs to the eukaryotic AdoMetDC family.</text>
</comment>
<dbReference type="GO" id="GO:0004014">
    <property type="term" value="F:adenosylmethionine decarboxylase activity"/>
    <property type="evidence" value="ECO:0007669"/>
    <property type="project" value="UniProtKB-EC"/>
</dbReference>
<dbReference type="OMA" id="DIDSYMC"/>
<accession>A0A9Q0LYE1</accession>
<dbReference type="PANTHER" id="PTHR11570:SF0">
    <property type="entry name" value="S-ADENOSYLMETHIONINE DECARBOXYLASE PROENZYME"/>
    <property type="match status" value="1"/>
</dbReference>
<dbReference type="InterPro" id="IPR048283">
    <property type="entry name" value="AdoMetDC-like"/>
</dbReference>
<evidence type="ECO:0000256" key="11">
    <source>
        <dbReference type="ARBA" id="ARBA00023239"/>
    </source>
</evidence>
<reference evidence="15" key="1">
    <citation type="submission" date="2022-12" db="EMBL/GenBank/DDBJ databases">
        <title>Genome assemblies of Blomia tropicalis.</title>
        <authorList>
            <person name="Cui Y."/>
        </authorList>
    </citation>
    <scope>NUCLEOTIDE SEQUENCE</scope>
    <source>
        <tissue evidence="15">Adult mites</tissue>
    </source>
</reference>
<evidence type="ECO:0000256" key="5">
    <source>
        <dbReference type="ARBA" id="ARBA00022691"/>
    </source>
</evidence>
<dbReference type="Proteomes" id="UP001142055">
    <property type="component" value="Chromosome 4"/>
</dbReference>
<keyword evidence="16" id="KW-1185">Reference proteome</keyword>
<keyword evidence="9" id="KW-0620">Polyamine biosynthesis</keyword>
<dbReference type="Pfam" id="PF01536">
    <property type="entry name" value="SAM_decarbox"/>
    <property type="match status" value="1"/>
</dbReference>
<evidence type="ECO:0000313" key="16">
    <source>
        <dbReference type="Proteomes" id="UP001142055"/>
    </source>
</evidence>
<dbReference type="PANTHER" id="PTHR11570">
    <property type="entry name" value="S-ADENOSYLMETHIONINE DECARBOXYLASE"/>
    <property type="match status" value="1"/>
</dbReference>
<evidence type="ECO:0000256" key="9">
    <source>
        <dbReference type="ARBA" id="ARBA00023115"/>
    </source>
</evidence>